<dbReference type="SMART" id="SM00822">
    <property type="entry name" value="PKS_KR"/>
    <property type="match status" value="1"/>
</dbReference>
<dbReference type="InterPro" id="IPR036291">
    <property type="entry name" value="NAD(P)-bd_dom_sf"/>
</dbReference>
<name>A0A0H3CQ37_ENTCC</name>
<sequence>MNSEKVALIFGGARGIGAAIAARLAKEGYRVAVTWVSRPDRANALVSSITDAGGVALAINADSADASAIQAAVDATINHYGRLDVAVVNAGVLRLGMLEDYSVDDLDATLSVNVRGVFLSVQAAVKRMREGGRVITIGSNTAVRTGHAGSSVYAMSKAAVAAMVQNLALDLAPKRITINNIQPGPIATDMTAGMAEQITAHIPLKRIGQPEEIASLAAWLAGEESGYMTGASLTIDGGFVL</sequence>
<proteinExistence type="inferred from homology"/>
<evidence type="ECO:0000256" key="1">
    <source>
        <dbReference type="ARBA" id="ARBA00006484"/>
    </source>
</evidence>
<evidence type="ECO:0000259" key="2">
    <source>
        <dbReference type="SMART" id="SM00822"/>
    </source>
</evidence>
<organism evidence="3 4">
    <name type="scientific">Enterobacter cloacae subsp. cloacae (strain ATCC 13047 / DSM 30054 / NBRC 13535 / NCTC 10005 / WDCM 00083 / NCDC 279-56)</name>
    <dbReference type="NCBI Taxonomy" id="716541"/>
    <lineage>
        <taxon>Bacteria</taxon>
        <taxon>Pseudomonadati</taxon>
        <taxon>Pseudomonadota</taxon>
        <taxon>Gammaproteobacteria</taxon>
        <taxon>Enterobacterales</taxon>
        <taxon>Enterobacteriaceae</taxon>
        <taxon>Enterobacter</taxon>
        <taxon>Enterobacter cloacae complex</taxon>
    </lineage>
</organism>
<evidence type="ECO:0000313" key="4">
    <source>
        <dbReference type="Proteomes" id="UP000002363"/>
    </source>
</evidence>
<dbReference type="RefSeq" id="WP_013098247.1">
    <property type="nucleotide sequence ID" value="NC_014121.1"/>
</dbReference>
<feature type="domain" description="Ketoreductase" evidence="2">
    <location>
        <begin position="5"/>
        <end position="184"/>
    </location>
</feature>
<dbReference type="EnsemblBacteria" id="ADF63331">
    <property type="protein sequence ID" value="ADF63331"/>
    <property type="gene ID" value="ECL_03797"/>
</dbReference>
<dbReference type="InterPro" id="IPR057326">
    <property type="entry name" value="KR_dom"/>
</dbReference>
<dbReference type="InterPro" id="IPR020904">
    <property type="entry name" value="Sc_DH/Rdtase_CS"/>
</dbReference>
<dbReference type="PROSITE" id="PS00061">
    <property type="entry name" value="ADH_SHORT"/>
    <property type="match status" value="1"/>
</dbReference>
<dbReference type="InterPro" id="IPR002347">
    <property type="entry name" value="SDR_fam"/>
</dbReference>
<dbReference type="FunFam" id="3.40.50.720:FF:000084">
    <property type="entry name" value="Short-chain dehydrogenase reductase"/>
    <property type="match status" value="1"/>
</dbReference>
<keyword evidence="4" id="KW-1185">Reference proteome</keyword>
<dbReference type="Proteomes" id="UP000002363">
    <property type="component" value="Chromosome"/>
</dbReference>
<comment type="similarity">
    <text evidence="1">Belongs to the short-chain dehydrogenases/reductases (SDR) family.</text>
</comment>
<dbReference type="eggNOG" id="COG1028">
    <property type="taxonomic scope" value="Bacteria"/>
</dbReference>
<reference evidence="3 4" key="1">
    <citation type="journal article" date="2010" name="J. Bacteriol.">
        <title>Complete genome sequence of Enterobacter cloacae subsp. cloacae type strain ATCC 13047.</title>
        <authorList>
            <person name="Ren Y."/>
            <person name="Ren Y."/>
            <person name="Zhou Z."/>
            <person name="Guo X."/>
            <person name="Li Y."/>
            <person name="Feng L."/>
            <person name="Wang L."/>
        </authorList>
    </citation>
    <scope>NUCLEOTIDE SEQUENCE [LARGE SCALE GENOMIC DNA]</scope>
    <source>
        <strain evidence="4">ATCC 13047 / DSM 30054 / NBRC 13535 / NCTC 10005 / WDCM 00083 / NCDC 279-56</strain>
    </source>
</reference>
<dbReference type="GO" id="GO:0016616">
    <property type="term" value="F:oxidoreductase activity, acting on the CH-OH group of donors, NAD or NADP as acceptor"/>
    <property type="evidence" value="ECO:0007669"/>
    <property type="project" value="TreeGrafter"/>
</dbReference>
<dbReference type="Pfam" id="PF13561">
    <property type="entry name" value="adh_short_C2"/>
    <property type="match status" value="1"/>
</dbReference>
<dbReference type="PRINTS" id="PR00081">
    <property type="entry name" value="GDHRDH"/>
</dbReference>
<dbReference type="PATRIC" id="fig|716541.4.peg.3958"/>
<dbReference type="HOGENOM" id="CLU_010194_1_3_6"/>
<dbReference type="OrthoDB" id="5898578at2"/>
<gene>
    <name evidence="3" type="ordered locus">ECL_03797</name>
</gene>
<dbReference type="EMBL" id="CP001918">
    <property type="protein sequence ID" value="ADF63331.1"/>
    <property type="molecule type" value="Genomic_DNA"/>
</dbReference>
<protein>
    <submittedName>
        <fullName evidence="3">Short-chain dehydrogenase/reductase SDR</fullName>
    </submittedName>
</protein>
<evidence type="ECO:0000313" key="3">
    <source>
        <dbReference type="EMBL" id="ADF63331.1"/>
    </source>
</evidence>
<dbReference type="STRING" id="716541.ECL_03797"/>
<dbReference type="SUPFAM" id="SSF51735">
    <property type="entry name" value="NAD(P)-binding Rossmann-fold domains"/>
    <property type="match status" value="1"/>
</dbReference>
<dbReference type="PANTHER" id="PTHR42760:SF50">
    <property type="entry name" value="SHORT-CHAIN DEHYDROGENASE-RELATED"/>
    <property type="match status" value="1"/>
</dbReference>
<dbReference type="Gene3D" id="3.40.50.720">
    <property type="entry name" value="NAD(P)-binding Rossmann-like Domain"/>
    <property type="match status" value="1"/>
</dbReference>
<accession>A0A0H3CQ37</accession>
<dbReference type="PRINTS" id="PR00080">
    <property type="entry name" value="SDRFAMILY"/>
</dbReference>
<dbReference type="PANTHER" id="PTHR42760">
    <property type="entry name" value="SHORT-CHAIN DEHYDROGENASES/REDUCTASES FAMILY MEMBER"/>
    <property type="match status" value="1"/>
</dbReference>
<dbReference type="KEGG" id="enc:ECL_03797"/>
<dbReference type="AlphaFoldDB" id="A0A0H3CQ37"/>